<keyword evidence="4 14" id="KW-1003">Cell membrane</keyword>
<evidence type="ECO:0000256" key="15">
    <source>
        <dbReference type="RuleBase" id="RU003848"/>
    </source>
</evidence>
<keyword evidence="7 14" id="KW-0375">Hydrogen ion transport</keyword>
<feature type="coiled-coil region" evidence="16">
    <location>
        <begin position="66"/>
        <end position="100"/>
    </location>
</feature>
<comment type="caution">
    <text evidence="17">The sequence shown here is derived from an EMBL/GenBank/DDBJ whole genome shotgun (WGS) entry which is preliminary data.</text>
</comment>
<evidence type="ECO:0000256" key="11">
    <source>
        <dbReference type="ARBA" id="ARBA00023310"/>
    </source>
</evidence>
<evidence type="ECO:0000256" key="7">
    <source>
        <dbReference type="ARBA" id="ARBA00022781"/>
    </source>
</evidence>
<dbReference type="PANTHER" id="PTHR33445">
    <property type="entry name" value="ATP SYNTHASE SUBUNIT B', CHLOROPLASTIC"/>
    <property type="match status" value="1"/>
</dbReference>
<dbReference type="NCBIfam" id="NF004412">
    <property type="entry name" value="PRK05759.1-3"/>
    <property type="match status" value="1"/>
</dbReference>
<proteinExistence type="inferred from homology"/>
<evidence type="ECO:0000256" key="10">
    <source>
        <dbReference type="ARBA" id="ARBA00023136"/>
    </source>
</evidence>
<dbReference type="Gene3D" id="1.20.5.620">
    <property type="entry name" value="F1F0 ATP synthase subunit B, membrane domain"/>
    <property type="match status" value="1"/>
</dbReference>
<dbReference type="InterPro" id="IPR005864">
    <property type="entry name" value="ATP_synth_F0_bsu_bac"/>
</dbReference>
<name>A0ABP6LHJ2_9ACTN</name>
<dbReference type="InterPro" id="IPR050059">
    <property type="entry name" value="ATP_synthase_B_chain"/>
</dbReference>
<dbReference type="InterPro" id="IPR028987">
    <property type="entry name" value="ATP_synth_B-like_membr_sf"/>
</dbReference>
<organism evidence="17 18">
    <name type="scientific">Gordonia defluvii</name>
    <dbReference type="NCBI Taxonomy" id="283718"/>
    <lineage>
        <taxon>Bacteria</taxon>
        <taxon>Bacillati</taxon>
        <taxon>Actinomycetota</taxon>
        <taxon>Actinomycetes</taxon>
        <taxon>Mycobacteriales</taxon>
        <taxon>Gordoniaceae</taxon>
        <taxon>Gordonia</taxon>
    </lineage>
</organism>
<evidence type="ECO:0000256" key="2">
    <source>
        <dbReference type="ARBA" id="ARBA00005513"/>
    </source>
</evidence>
<evidence type="ECO:0000256" key="6">
    <source>
        <dbReference type="ARBA" id="ARBA00022692"/>
    </source>
</evidence>
<keyword evidence="18" id="KW-1185">Reference proteome</keyword>
<evidence type="ECO:0000256" key="8">
    <source>
        <dbReference type="ARBA" id="ARBA00022989"/>
    </source>
</evidence>
<dbReference type="InterPro" id="IPR002146">
    <property type="entry name" value="ATP_synth_b/b'su_bac/chlpt"/>
</dbReference>
<evidence type="ECO:0000256" key="1">
    <source>
        <dbReference type="ARBA" id="ARBA00004162"/>
    </source>
</evidence>
<reference evidence="18" key="1">
    <citation type="journal article" date="2019" name="Int. J. Syst. Evol. Microbiol.">
        <title>The Global Catalogue of Microorganisms (GCM) 10K type strain sequencing project: providing services to taxonomists for standard genome sequencing and annotation.</title>
        <authorList>
            <consortium name="The Broad Institute Genomics Platform"/>
            <consortium name="The Broad Institute Genome Sequencing Center for Infectious Disease"/>
            <person name="Wu L."/>
            <person name="Ma J."/>
        </authorList>
    </citation>
    <scope>NUCLEOTIDE SEQUENCE [LARGE SCALE GENOMIC DNA]</scope>
    <source>
        <strain evidence="18">JCM 14234</strain>
    </source>
</reference>
<sequence>MINATELTLHLAAEGGEKHNPLLPHTYDIVWSLVAFAIVFFVFWKFVLPRYQQVLDERRDAIEGGLERAEATQAAANAELTAYREKLAGAREEAAAIRDDARAQGQQIVADATATAQAESDRIVAAGNQQLEASRQQVVSELRGDVGKMSIDLAEKLVGESLGDTAKQSATVDRFLAEIDSSK</sequence>
<evidence type="ECO:0000313" key="17">
    <source>
        <dbReference type="EMBL" id="GAA3043628.1"/>
    </source>
</evidence>
<keyword evidence="9 14" id="KW-0406">Ion transport</keyword>
<comment type="subunit">
    <text evidence="13 14">F-type ATPases have 2 components, F(1) - the catalytic core - and F(0) - the membrane proton channel. F(1) has five subunits: alpha(3), beta(3), gamma(1), delta(1), epsilon(1). F(0) has three main subunits: a(1), b(2) and c(10-14). The alpha and beta chains form an alternating ring which encloses part of the gamma chain. F(1) is attached to F(0) by a central stalk formed by the gamma and epsilon chains, while a peripheral stalk is formed by the delta and b chains.</text>
</comment>
<dbReference type="PANTHER" id="PTHR33445:SF1">
    <property type="entry name" value="ATP SYNTHASE SUBUNIT B"/>
    <property type="match status" value="1"/>
</dbReference>
<evidence type="ECO:0000256" key="4">
    <source>
        <dbReference type="ARBA" id="ARBA00022475"/>
    </source>
</evidence>
<dbReference type="CDD" id="cd06503">
    <property type="entry name" value="ATP-synt_Fo_b"/>
    <property type="match status" value="1"/>
</dbReference>
<dbReference type="Pfam" id="PF00430">
    <property type="entry name" value="ATP-synt_B"/>
    <property type="match status" value="1"/>
</dbReference>
<keyword evidence="11 14" id="KW-0066">ATP synthesis</keyword>
<dbReference type="Proteomes" id="UP001501035">
    <property type="component" value="Unassembled WGS sequence"/>
</dbReference>
<keyword evidence="5 14" id="KW-0138">CF(0)</keyword>
<evidence type="ECO:0000256" key="5">
    <source>
        <dbReference type="ARBA" id="ARBA00022547"/>
    </source>
</evidence>
<evidence type="ECO:0000256" key="13">
    <source>
        <dbReference type="ARBA" id="ARBA00025830"/>
    </source>
</evidence>
<dbReference type="RefSeq" id="WP_290706091.1">
    <property type="nucleotide sequence ID" value="NZ_BAAAVS010000050.1"/>
</dbReference>
<dbReference type="SUPFAM" id="SSF81573">
    <property type="entry name" value="F1F0 ATP synthase subunit B, membrane domain"/>
    <property type="match status" value="1"/>
</dbReference>
<comment type="subcellular location">
    <subcellularLocation>
        <location evidence="1 14">Cell membrane</location>
        <topology evidence="1 14">Single-pass membrane protein</topology>
    </subcellularLocation>
</comment>
<comment type="function">
    <text evidence="12 14">F(1)F(0) ATP synthase produces ATP from ADP in the presence of a proton or sodium gradient. F-type ATPases consist of two structural domains, F(1) containing the extramembraneous catalytic core and F(0) containing the membrane proton channel, linked together by a central stalk and a peripheral stalk. During catalysis, ATP synthesis in the catalytic domain of F(1) is coupled via a rotary mechanism of the central stalk subunits to proton translocation.</text>
</comment>
<dbReference type="NCBIfam" id="TIGR01144">
    <property type="entry name" value="ATP_synt_b"/>
    <property type="match status" value="1"/>
</dbReference>
<evidence type="ECO:0000256" key="16">
    <source>
        <dbReference type="SAM" id="Coils"/>
    </source>
</evidence>
<evidence type="ECO:0000256" key="3">
    <source>
        <dbReference type="ARBA" id="ARBA00022448"/>
    </source>
</evidence>
<evidence type="ECO:0000256" key="9">
    <source>
        <dbReference type="ARBA" id="ARBA00023065"/>
    </source>
</evidence>
<feature type="transmembrane region" description="Helical" evidence="14">
    <location>
        <begin position="29"/>
        <end position="48"/>
    </location>
</feature>
<gene>
    <name evidence="14" type="primary">atpF</name>
    <name evidence="17" type="ORF">GCM10010528_23960</name>
</gene>
<dbReference type="EMBL" id="BAAAVS010000050">
    <property type="protein sequence ID" value="GAA3043628.1"/>
    <property type="molecule type" value="Genomic_DNA"/>
</dbReference>
<keyword evidence="10 14" id="KW-0472">Membrane</keyword>
<protein>
    <recommendedName>
        <fullName evidence="14">ATP synthase subunit b</fullName>
    </recommendedName>
    <alternativeName>
        <fullName evidence="14">ATP synthase F(0) sector subunit b</fullName>
    </alternativeName>
    <alternativeName>
        <fullName evidence="14">ATPase subunit I</fullName>
    </alternativeName>
    <alternativeName>
        <fullName evidence="14">F-type ATPase subunit b</fullName>
        <shortName evidence="14">F-ATPase subunit b</shortName>
    </alternativeName>
</protein>
<keyword evidence="6 14" id="KW-0812">Transmembrane</keyword>
<dbReference type="HAMAP" id="MF_01398">
    <property type="entry name" value="ATP_synth_b_bprime"/>
    <property type="match status" value="1"/>
</dbReference>
<evidence type="ECO:0000313" key="18">
    <source>
        <dbReference type="Proteomes" id="UP001501035"/>
    </source>
</evidence>
<accession>A0ABP6LHJ2</accession>
<keyword evidence="8 14" id="KW-1133">Transmembrane helix</keyword>
<evidence type="ECO:0000256" key="12">
    <source>
        <dbReference type="ARBA" id="ARBA00025198"/>
    </source>
</evidence>
<comment type="similarity">
    <text evidence="2 14 15">Belongs to the ATPase B chain family.</text>
</comment>
<keyword evidence="16" id="KW-0175">Coiled coil</keyword>
<evidence type="ECO:0000256" key="14">
    <source>
        <dbReference type="HAMAP-Rule" id="MF_01398"/>
    </source>
</evidence>
<comment type="function">
    <text evidence="14">Component of the F(0) channel, it forms part of the peripheral stalk, linking F(1) to F(0).</text>
</comment>
<keyword evidence="3 14" id="KW-0813">Transport</keyword>